<dbReference type="Pfam" id="PF02470">
    <property type="entry name" value="MlaD"/>
    <property type="match status" value="1"/>
</dbReference>
<dbReference type="EMBL" id="LT607410">
    <property type="protein sequence ID" value="SCF20603.1"/>
    <property type="molecule type" value="Genomic_DNA"/>
</dbReference>
<evidence type="ECO:0000313" key="4">
    <source>
        <dbReference type="Proteomes" id="UP000198228"/>
    </source>
</evidence>
<feature type="domain" description="Mammalian cell entry C-terminal" evidence="2">
    <location>
        <begin position="120"/>
        <end position="322"/>
    </location>
</feature>
<proteinExistence type="predicted"/>
<dbReference type="AlphaFoldDB" id="A0A1C4YIP4"/>
<evidence type="ECO:0000259" key="2">
    <source>
        <dbReference type="Pfam" id="PF11887"/>
    </source>
</evidence>
<reference evidence="3 4" key="1">
    <citation type="submission" date="2016-06" db="EMBL/GenBank/DDBJ databases">
        <authorList>
            <person name="Kjaerup R.B."/>
            <person name="Dalgaard T.S."/>
            <person name="Juul-Madsen H.R."/>
        </authorList>
    </citation>
    <scope>NUCLEOTIDE SEQUENCE [LARGE SCALE GENOMIC DNA]</scope>
    <source>
        <strain evidence="3 4">DSM 43821</strain>
    </source>
</reference>
<dbReference type="Proteomes" id="UP000198228">
    <property type="component" value="Chromosome I"/>
</dbReference>
<accession>A0A1C4YIP4</accession>
<dbReference type="InterPro" id="IPR003399">
    <property type="entry name" value="Mce/MlaD"/>
</dbReference>
<dbReference type="NCBIfam" id="TIGR00996">
    <property type="entry name" value="Mtu_fam_mce"/>
    <property type="match status" value="1"/>
</dbReference>
<dbReference type="InterPro" id="IPR024516">
    <property type="entry name" value="Mce_C"/>
</dbReference>
<dbReference type="InterPro" id="IPR052336">
    <property type="entry name" value="MlaD_Phospholipid_Transporter"/>
</dbReference>
<dbReference type="InterPro" id="IPR005693">
    <property type="entry name" value="Mce"/>
</dbReference>
<dbReference type="GO" id="GO:0005576">
    <property type="term" value="C:extracellular region"/>
    <property type="evidence" value="ECO:0007669"/>
    <property type="project" value="TreeGrafter"/>
</dbReference>
<name>A0A1C4YIP4_9ACTN</name>
<feature type="domain" description="Mce/MlaD" evidence="1">
    <location>
        <begin position="38"/>
        <end position="116"/>
    </location>
</feature>
<evidence type="ECO:0000259" key="1">
    <source>
        <dbReference type="Pfam" id="PF02470"/>
    </source>
</evidence>
<dbReference type="PANTHER" id="PTHR33371">
    <property type="entry name" value="INTERMEMBRANE PHOSPHOLIPID TRANSPORT SYSTEM BINDING PROTEIN MLAD-RELATED"/>
    <property type="match status" value="1"/>
</dbReference>
<protein>
    <submittedName>
        <fullName evidence="3">Phospholipid/cholesterol/gamma-HCH transport system substrate-binding protein</fullName>
    </submittedName>
</protein>
<gene>
    <name evidence="3" type="ORF">GA0074696_3418</name>
</gene>
<sequence length="327" mass="34984">MTPFRERNPVVVGAVGLTLVVAALLGAFQLDRLAALTGRAYQAAFHDASGLATGSEVRVAGVRVGKVTAVELARDAAPYVRVRFRVDDDSVRLGTDTGATIRIKTVLGQKYLALSPAGPGRLREGGQIPLARTAAPFDVVQAVTGLADTLDKVDTDQLAAAFTTLSQTFAETPGSVNASLVGLSRLSRTVADRDAELRALLTRARDVTAVLATRDEEFRKLVADGEALLGEVSKRRDAIHKLLVGTDDLATQLSGLVTDNRARLAPALRKLREVVAILQRNRDDLERTIQRMGPFVTAFANVVGNGRWFDSYVSGLLQPYVPTTGGR</sequence>
<dbReference type="PANTHER" id="PTHR33371:SF18">
    <property type="entry name" value="MCE-FAMILY PROTEIN MCE3C"/>
    <property type="match status" value="1"/>
</dbReference>
<dbReference type="Pfam" id="PF11887">
    <property type="entry name" value="Mce4_CUP1"/>
    <property type="match status" value="1"/>
</dbReference>
<evidence type="ECO:0000313" key="3">
    <source>
        <dbReference type="EMBL" id="SCF20603.1"/>
    </source>
</evidence>
<organism evidence="3 4">
    <name type="scientific">Micromonospora purpureochromogenes</name>
    <dbReference type="NCBI Taxonomy" id="47872"/>
    <lineage>
        <taxon>Bacteria</taxon>
        <taxon>Bacillati</taxon>
        <taxon>Actinomycetota</taxon>
        <taxon>Actinomycetes</taxon>
        <taxon>Micromonosporales</taxon>
        <taxon>Micromonosporaceae</taxon>
        <taxon>Micromonospora</taxon>
    </lineage>
</organism>
<dbReference type="RefSeq" id="WP_088962006.1">
    <property type="nucleotide sequence ID" value="NZ_LT607410.1"/>
</dbReference>